<proteinExistence type="inferred from homology"/>
<feature type="region of interest" description="Disordered" evidence="6">
    <location>
        <begin position="559"/>
        <end position="698"/>
    </location>
</feature>
<feature type="region of interest" description="Disordered" evidence="6">
    <location>
        <begin position="245"/>
        <end position="388"/>
    </location>
</feature>
<evidence type="ECO:0008006" key="9">
    <source>
        <dbReference type="Google" id="ProtNLM"/>
    </source>
</evidence>
<feature type="compositionally biased region" description="Low complexity" evidence="6">
    <location>
        <begin position="346"/>
        <end position="357"/>
    </location>
</feature>
<feature type="compositionally biased region" description="Basic and acidic residues" evidence="6">
    <location>
        <begin position="442"/>
        <end position="474"/>
    </location>
</feature>
<comment type="caution">
    <text evidence="7">The sequence shown here is derived from an EMBL/GenBank/DDBJ whole genome shotgun (WGS) entry which is preliminary data.</text>
</comment>
<feature type="compositionally biased region" description="Basic residues" evidence="6">
    <location>
        <begin position="315"/>
        <end position="324"/>
    </location>
</feature>
<dbReference type="Pfam" id="PF03343">
    <property type="entry name" value="SART-1"/>
    <property type="match status" value="2"/>
</dbReference>
<dbReference type="GO" id="GO:0046540">
    <property type="term" value="C:U4/U6 x U5 tri-snRNP complex"/>
    <property type="evidence" value="ECO:0007669"/>
    <property type="project" value="InterPro"/>
</dbReference>
<gene>
    <name evidence="7" type="ORF">Agub_g14798</name>
</gene>
<reference evidence="7 8" key="1">
    <citation type="journal article" date="2021" name="Sci. Rep.">
        <title>Genome sequencing of the multicellular alga Astrephomene provides insights into convergent evolution of germ-soma differentiation.</title>
        <authorList>
            <person name="Yamashita S."/>
            <person name="Yamamoto K."/>
            <person name="Matsuzaki R."/>
            <person name="Suzuki S."/>
            <person name="Yamaguchi H."/>
            <person name="Hirooka S."/>
            <person name="Minakuchi Y."/>
            <person name="Miyagishima S."/>
            <person name="Kawachi M."/>
            <person name="Toyoda A."/>
            <person name="Nozaki H."/>
        </authorList>
    </citation>
    <scope>NUCLEOTIDE SEQUENCE [LARGE SCALE GENOMIC DNA]</scope>
    <source>
        <strain evidence="7 8">NIES-4017</strain>
    </source>
</reference>
<protein>
    <recommendedName>
        <fullName evidence="9">SART-1</fullName>
    </recommendedName>
</protein>
<evidence type="ECO:0000313" key="7">
    <source>
        <dbReference type="EMBL" id="GFR52264.1"/>
    </source>
</evidence>
<dbReference type="GO" id="GO:0045292">
    <property type="term" value="P:mRNA cis splicing, via spliceosome"/>
    <property type="evidence" value="ECO:0007669"/>
    <property type="project" value="TreeGrafter"/>
</dbReference>
<dbReference type="PANTHER" id="PTHR14152:SF5">
    <property type="entry name" value="U4_U6.U5 TRI-SNRNP-ASSOCIATED PROTEIN 1"/>
    <property type="match status" value="1"/>
</dbReference>
<dbReference type="PANTHER" id="PTHR14152">
    <property type="entry name" value="SQUAMOUS CELL CARCINOMA ANTIGEN RECOGNISED BY CYTOTOXIC T LYMPHOCYTES"/>
    <property type="match status" value="1"/>
</dbReference>
<dbReference type="Pfam" id="PF19252">
    <property type="entry name" value="HIND"/>
    <property type="match status" value="1"/>
</dbReference>
<evidence type="ECO:0000256" key="3">
    <source>
        <dbReference type="ARBA" id="ARBA00022664"/>
    </source>
</evidence>
<comment type="similarity">
    <text evidence="2">Belongs to the SNU66/SART1 family.</text>
</comment>
<feature type="region of interest" description="Disordered" evidence="6">
    <location>
        <begin position="81"/>
        <end position="152"/>
    </location>
</feature>
<feature type="compositionally biased region" description="Basic and acidic residues" evidence="6">
    <location>
        <begin position="802"/>
        <end position="817"/>
    </location>
</feature>
<dbReference type="AlphaFoldDB" id="A0AAD3HSJ8"/>
<keyword evidence="3" id="KW-0507">mRNA processing</keyword>
<feature type="compositionally biased region" description="Low complexity" evidence="6">
    <location>
        <begin position="373"/>
        <end position="385"/>
    </location>
</feature>
<feature type="region of interest" description="Disordered" evidence="6">
    <location>
        <begin position="802"/>
        <end position="829"/>
    </location>
</feature>
<keyword evidence="5" id="KW-0539">Nucleus</keyword>
<feature type="compositionally biased region" description="Basic and acidic residues" evidence="6">
    <location>
        <begin position="262"/>
        <end position="275"/>
    </location>
</feature>
<feature type="compositionally biased region" description="Low complexity" evidence="6">
    <location>
        <begin position="114"/>
        <end position="125"/>
    </location>
</feature>
<feature type="compositionally biased region" description="Low complexity" evidence="6">
    <location>
        <begin position="559"/>
        <end position="584"/>
    </location>
</feature>
<feature type="compositionally biased region" description="Basic and acidic residues" evidence="6">
    <location>
        <begin position="325"/>
        <end position="334"/>
    </location>
</feature>
<evidence type="ECO:0000256" key="6">
    <source>
        <dbReference type="SAM" id="MobiDB-lite"/>
    </source>
</evidence>
<sequence>MEQDGAAGGEVSLSIEETNKLRISLGLKPLRIDSQPNQAEKERQNHEAKKREEAEAQAAELRRKIEAAREKRVMEAKLRSVKTLGAADDDEDDMAAWVEKNRRLEQQRREEAAQKAAAAAAAAAAKNKRKQRDSDDDDDEDGGGGGYRASELEGLKVRHDLADVAEGETVIVTLADKPLLDERGQLREGDEEDELENTLLAEEKRRRKALKAAKKEAKPLWEEDGKVRTILDKYDEEEEEVVLQLGAGGRLQQHGTAGGAGDRQRRQEEVRKRLAEGNARLADFSGDGGNGNDKGNNATAGGDYYTPAEMAAFAKPKKAKKPKGERRLRAKSAEPEEGADFLATLEAQAEEAAAAAAGGAGASSDLGRRADRGSAAARAEAAARASAEEKRARFEAAVQRANWASQFLRPAQKGTAEAGVAAAAGRGAATALVGEEDDEADRELRESLERARRLAQKKKEEEEAARRVAVKKEEGEEGGEGMEVEGGEERKVGGGGGSVEEVARMAAARREAEKGSKAGGIGALFADIGVVKPEADGSGGPQQVITETMEFVRNITAAPSAAAAAAAAKPQPSAGGAGTASVGGAASGGAGAASVRAYADGDGSDIDDDGDARMGGAGGGDSDDEGAGGSGRGRSEEPAAARTGTWVTAEEMDAEAAAGDGGGDGAARGNKRTREGSEGPPGEGGRGERERTPGAAATATAAVAGVIGERPVGRGLAGVLGLMNEKGTLKEQVEWSGRNNDKSKNAVLGLDDVFTGGRNEDRVARAVESALTVRDKYGRVLTPKERFRQICYSFHGIKPSKNKIDKQAQRDAEEIAAKKAATSEDPSAELDRLRAVQRVTGSAYVVLSGKKAGLPAGAAGAGGGGGADSDE</sequence>
<evidence type="ECO:0000256" key="2">
    <source>
        <dbReference type="ARBA" id="ARBA00006076"/>
    </source>
</evidence>
<feature type="non-terminal residue" evidence="7">
    <location>
        <position position="871"/>
    </location>
</feature>
<dbReference type="GO" id="GO:0000481">
    <property type="term" value="P:maturation of 5S rRNA"/>
    <property type="evidence" value="ECO:0007669"/>
    <property type="project" value="TreeGrafter"/>
</dbReference>
<evidence type="ECO:0000256" key="4">
    <source>
        <dbReference type="ARBA" id="ARBA00023187"/>
    </source>
</evidence>
<name>A0AAD3HSJ8_9CHLO</name>
<evidence type="ECO:0000256" key="1">
    <source>
        <dbReference type="ARBA" id="ARBA00004123"/>
    </source>
</evidence>
<dbReference type="InterPro" id="IPR045347">
    <property type="entry name" value="HIND"/>
</dbReference>
<dbReference type="Proteomes" id="UP001054857">
    <property type="component" value="Unassembled WGS sequence"/>
</dbReference>
<keyword evidence="8" id="KW-1185">Reference proteome</keyword>
<comment type="subcellular location">
    <subcellularLocation>
        <location evidence="1">Nucleus</location>
    </subcellularLocation>
</comment>
<accession>A0AAD3HSJ8</accession>
<evidence type="ECO:0000313" key="8">
    <source>
        <dbReference type="Proteomes" id="UP001054857"/>
    </source>
</evidence>
<feature type="region of interest" description="Disordered" evidence="6">
    <location>
        <begin position="432"/>
        <end position="498"/>
    </location>
</feature>
<evidence type="ECO:0000256" key="5">
    <source>
        <dbReference type="ARBA" id="ARBA00023242"/>
    </source>
</evidence>
<dbReference type="EMBL" id="BMAR01000060">
    <property type="protein sequence ID" value="GFR52264.1"/>
    <property type="molecule type" value="Genomic_DNA"/>
</dbReference>
<feature type="compositionally biased region" description="Low complexity" evidence="6">
    <location>
        <begin position="293"/>
        <end position="314"/>
    </location>
</feature>
<feature type="region of interest" description="Disordered" evidence="6">
    <location>
        <begin position="25"/>
        <end position="60"/>
    </location>
</feature>
<feature type="compositionally biased region" description="Acidic residues" evidence="6">
    <location>
        <begin position="475"/>
        <end position="486"/>
    </location>
</feature>
<keyword evidence="4" id="KW-0508">mRNA splicing</keyword>
<feature type="compositionally biased region" description="Basic and acidic residues" evidence="6">
    <location>
        <begin position="39"/>
        <end position="60"/>
    </location>
</feature>
<feature type="compositionally biased region" description="Basic and acidic residues" evidence="6">
    <location>
        <begin position="99"/>
        <end position="113"/>
    </location>
</feature>
<organism evidence="7 8">
    <name type="scientific">Astrephomene gubernaculifera</name>
    <dbReference type="NCBI Taxonomy" id="47775"/>
    <lineage>
        <taxon>Eukaryota</taxon>
        <taxon>Viridiplantae</taxon>
        <taxon>Chlorophyta</taxon>
        <taxon>core chlorophytes</taxon>
        <taxon>Chlorophyceae</taxon>
        <taxon>CS clade</taxon>
        <taxon>Chlamydomonadales</taxon>
        <taxon>Astrephomenaceae</taxon>
        <taxon>Astrephomene</taxon>
    </lineage>
</organism>
<dbReference type="InterPro" id="IPR005011">
    <property type="entry name" value="SNU66/SART1"/>
</dbReference>